<keyword evidence="2" id="KW-1185">Reference proteome</keyword>
<organism evidence="1 2">
    <name type="scientific">Lactuca virosa</name>
    <dbReference type="NCBI Taxonomy" id="75947"/>
    <lineage>
        <taxon>Eukaryota</taxon>
        <taxon>Viridiplantae</taxon>
        <taxon>Streptophyta</taxon>
        <taxon>Embryophyta</taxon>
        <taxon>Tracheophyta</taxon>
        <taxon>Spermatophyta</taxon>
        <taxon>Magnoliopsida</taxon>
        <taxon>eudicotyledons</taxon>
        <taxon>Gunneridae</taxon>
        <taxon>Pentapetalae</taxon>
        <taxon>asterids</taxon>
        <taxon>campanulids</taxon>
        <taxon>Asterales</taxon>
        <taxon>Asteraceae</taxon>
        <taxon>Cichorioideae</taxon>
        <taxon>Cichorieae</taxon>
        <taxon>Lactucinae</taxon>
        <taxon>Lactuca</taxon>
    </lineage>
</organism>
<reference evidence="1 2" key="1">
    <citation type="submission" date="2022-01" db="EMBL/GenBank/DDBJ databases">
        <authorList>
            <person name="Xiong W."/>
            <person name="Schranz E."/>
        </authorList>
    </citation>
    <scope>NUCLEOTIDE SEQUENCE [LARGE SCALE GENOMIC DNA]</scope>
</reference>
<comment type="caution">
    <text evidence="1">The sequence shown here is derived from an EMBL/GenBank/DDBJ whole genome shotgun (WGS) entry which is preliminary data.</text>
</comment>
<dbReference type="Proteomes" id="UP001157418">
    <property type="component" value="Unassembled WGS sequence"/>
</dbReference>
<accession>A0AAU9PT89</accession>
<dbReference type="AlphaFoldDB" id="A0AAU9PT89"/>
<name>A0AAU9PT89_9ASTR</name>
<proteinExistence type="predicted"/>
<gene>
    <name evidence="1" type="ORF">LVIROSA_LOCUS38816</name>
</gene>
<protein>
    <submittedName>
        <fullName evidence="1">Uncharacterized protein</fullName>
    </submittedName>
</protein>
<dbReference type="EMBL" id="CAKMRJ010005745">
    <property type="protein sequence ID" value="CAH1453580.1"/>
    <property type="molecule type" value="Genomic_DNA"/>
</dbReference>
<sequence>MEKHTTAMVGNEDGRFSSLDSEMIIEDKIKCTILPPPSHLRLLPPTTTSVKQLIDIVTTTESFEWSSLNGVAAPSLKIPKIEKFE</sequence>
<evidence type="ECO:0000313" key="2">
    <source>
        <dbReference type="Proteomes" id="UP001157418"/>
    </source>
</evidence>
<evidence type="ECO:0000313" key="1">
    <source>
        <dbReference type="EMBL" id="CAH1453580.1"/>
    </source>
</evidence>